<organism evidence="1 2">
    <name type="scientific">Segatella oulorum</name>
    <dbReference type="NCBI Taxonomy" id="28136"/>
    <lineage>
        <taxon>Bacteria</taxon>
        <taxon>Pseudomonadati</taxon>
        <taxon>Bacteroidota</taxon>
        <taxon>Bacteroidia</taxon>
        <taxon>Bacteroidales</taxon>
        <taxon>Prevotellaceae</taxon>
        <taxon>Segatella</taxon>
    </lineage>
</organism>
<protein>
    <submittedName>
        <fullName evidence="1">Uncharacterized protein</fullName>
    </submittedName>
</protein>
<dbReference type="STRING" id="28136.SAMN02745202_02009"/>
<evidence type="ECO:0000313" key="2">
    <source>
        <dbReference type="Proteomes" id="UP000190065"/>
    </source>
</evidence>
<dbReference type="EMBL" id="FUXK01000026">
    <property type="protein sequence ID" value="SKA08620.1"/>
    <property type="molecule type" value="Genomic_DNA"/>
</dbReference>
<evidence type="ECO:0000313" key="1">
    <source>
        <dbReference type="EMBL" id="SKA08620.1"/>
    </source>
</evidence>
<reference evidence="1 2" key="1">
    <citation type="submission" date="2017-02" db="EMBL/GenBank/DDBJ databases">
        <authorList>
            <person name="Peterson S.W."/>
        </authorList>
    </citation>
    <scope>NUCLEOTIDE SEQUENCE [LARGE SCALE GENOMIC DNA]</scope>
    <source>
        <strain evidence="1 2">ATCC 43324</strain>
    </source>
</reference>
<dbReference type="RefSeq" id="WP_025070586.1">
    <property type="nucleotide sequence ID" value="NZ_FUXK01000026.1"/>
</dbReference>
<proteinExistence type="predicted"/>
<gene>
    <name evidence="1" type="ORF">SAMN02745202_02009</name>
</gene>
<sequence length="106" mass="11099">MEVKVKAIAGFKASVEAVGTGTIIKAVVSVENDKYANIENGSVSSNEAGKEMLATFAHFGGINISYLTADEDKIISVVTDVTHFVKYCKVNAAKLGTVSATEAKGK</sequence>
<dbReference type="AlphaFoldDB" id="A0A1T4QXY9"/>
<name>A0A1T4QXY9_9BACT</name>
<dbReference type="Proteomes" id="UP000190065">
    <property type="component" value="Unassembled WGS sequence"/>
</dbReference>
<accession>A0A1T4QXY9</accession>